<name>A0A4Q9NDI4_9APHY</name>
<accession>A0A4Q9NDI4</accession>
<proteinExistence type="predicted"/>
<sequence>MHRGMMGNPAILLRAAVQRIRSSAQRRSTKEMRVALEYVSFTWTKNHMKGVYGCNPAPWTLRCDLDVQTTAPASFGIMDLVRNHRHTTDRPTSVKGSRCQPRQTPVSQLFEQYIALHHKTMSPHSYHHLLCISCYPAGQTPSRHNSPHTPSRRSIICGRIPPACPHGTIYQSASFGDMDTVTSTIFPAHQLSQAHHHLSYHYALSKAEHSARW</sequence>
<gene>
    <name evidence="1" type="ORF">BD310DRAFT_934660</name>
</gene>
<evidence type="ECO:0000313" key="1">
    <source>
        <dbReference type="EMBL" id="TBU55013.1"/>
    </source>
</evidence>
<dbReference type="Proteomes" id="UP000292082">
    <property type="component" value="Unassembled WGS sequence"/>
</dbReference>
<dbReference type="EMBL" id="ML145177">
    <property type="protein sequence ID" value="TBU55013.1"/>
    <property type="molecule type" value="Genomic_DNA"/>
</dbReference>
<organism evidence="1 2">
    <name type="scientific">Dichomitus squalens</name>
    <dbReference type="NCBI Taxonomy" id="114155"/>
    <lineage>
        <taxon>Eukaryota</taxon>
        <taxon>Fungi</taxon>
        <taxon>Dikarya</taxon>
        <taxon>Basidiomycota</taxon>
        <taxon>Agaricomycotina</taxon>
        <taxon>Agaricomycetes</taxon>
        <taxon>Polyporales</taxon>
        <taxon>Polyporaceae</taxon>
        <taxon>Dichomitus</taxon>
    </lineage>
</organism>
<protein>
    <submittedName>
        <fullName evidence="1">Uncharacterized protein</fullName>
    </submittedName>
</protein>
<dbReference type="AlphaFoldDB" id="A0A4Q9NDI4"/>
<evidence type="ECO:0000313" key="2">
    <source>
        <dbReference type="Proteomes" id="UP000292082"/>
    </source>
</evidence>
<keyword evidence="2" id="KW-1185">Reference proteome</keyword>
<reference evidence="1 2" key="1">
    <citation type="submission" date="2019-01" db="EMBL/GenBank/DDBJ databases">
        <title>Draft genome sequences of three monokaryotic isolates of the white-rot basidiomycete fungus Dichomitus squalens.</title>
        <authorList>
            <consortium name="DOE Joint Genome Institute"/>
            <person name="Lopez S.C."/>
            <person name="Andreopoulos B."/>
            <person name="Pangilinan J."/>
            <person name="Lipzen A."/>
            <person name="Riley R."/>
            <person name="Ahrendt S."/>
            <person name="Ng V."/>
            <person name="Barry K."/>
            <person name="Daum C."/>
            <person name="Grigoriev I.V."/>
            <person name="Hilden K.S."/>
            <person name="Makela M.R."/>
            <person name="de Vries R.P."/>
        </authorList>
    </citation>
    <scope>NUCLEOTIDE SEQUENCE [LARGE SCALE GENOMIC DNA]</scope>
    <source>
        <strain evidence="1 2">CBS 464.89</strain>
    </source>
</reference>